<evidence type="ECO:0000256" key="2">
    <source>
        <dbReference type="ARBA" id="ARBA00007589"/>
    </source>
</evidence>
<dbReference type="Pfam" id="PF03453">
    <property type="entry name" value="MoeA_N"/>
    <property type="match status" value="1"/>
</dbReference>
<dbReference type="InterPro" id="IPR001453">
    <property type="entry name" value="MoaB/Mog_dom"/>
</dbReference>
<dbReference type="InterPro" id="IPR038987">
    <property type="entry name" value="MoeA-like"/>
</dbReference>
<dbReference type="NCBIfam" id="TIGR00177">
    <property type="entry name" value="molyb_syn"/>
    <property type="match status" value="1"/>
</dbReference>
<feature type="domain" description="MoaB/Mog" evidence="6">
    <location>
        <begin position="825"/>
        <end position="988"/>
    </location>
</feature>
<dbReference type="GO" id="GO:0006777">
    <property type="term" value="P:Mo-molybdopterin cofactor biosynthetic process"/>
    <property type="evidence" value="ECO:0007669"/>
    <property type="project" value="UniProtKB-KW"/>
</dbReference>
<evidence type="ECO:0000256" key="1">
    <source>
        <dbReference type="ARBA" id="ARBA00005046"/>
    </source>
</evidence>
<keyword evidence="8" id="KW-1185">Reference proteome</keyword>
<organism evidence="7 8">
    <name type="scientific">Agaricus bisporus var. burnettii (strain JB137-S8 / ATCC MYA-4627 / FGSC 10392)</name>
    <name type="common">White button mushroom</name>
    <dbReference type="NCBI Taxonomy" id="597362"/>
    <lineage>
        <taxon>Eukaryota</taxon>
        <taxon>Fungi</taxon>
        <taxon>Dikarya</taxon>
        <taxon>Basidiomycota</taxon>
        <taxon>Agaricomycotina</taxon>
        <taxon>Agaricomycetes</taxon>
        <taxon>Agaricomycetidae</taxon>
        <taxon>Agaricales</taxon>
        <taxon>Agaricineae</taxon>
        <taxon>Agaricaceae</taxon>
        <taxon>Agaricus</taxon>
    </lineage>
</organism>
<dbReference type="EMBL" id="JH971389">
    <property type="protein sequence ID" value="EKM79991.1"/>
    <property type="molecule type" value="Genomic_DNA"/>
</dbReference>
<dbReference type="PROSITE" id="PS01079">
    <property type="entry name" value="MOCF_BIOSYNTHESIS_2"/>
    <property type="match status" value="1"/>
</dbReference>
<comment type="similarity">
    <text evidence="2">In the N-terminal section; belongs to the MoaB/Mog family.</text>
</comment>
<dbReference type="UniPathway" id="UPA00344"/>
<gene>
    <name evidence="7" type="ORF">AGABI1DRAFT_72750</name>
</gene>
<dbReference type="InterPro" id="IPR036425">
    <property type="entry name" value="MoaB/Mog-like_dom_sf"/>
</dbReference>
<dbReference type="SUPFAM" id="SSF53218">
    <property type="entry name" value="Molybdenum cofactor biosynthesis proteins"/>
    <property type="match status" value="2"/>
</dbReference>
<comment type="similarity">
    <text evidence="3">In the C-terminal section; belongs to the MoeA family.</text>
</comment>
<dbReference type="Proteomes" id="UP000008493">
    <property type="component" value="Unassembled WGS sequence"/>
</dbReference>
<evidence type="ECO:0000256" key="4">
    <source>
        <dbReference type="ARBA" id="ARBA00023150"/>
    </source>
</evidence>
<dbReference type="KEGG" id="abp:AGABI1DRAFT72750"/>
<keyword evidence="4" id="KW-0501">Molybdenum cofactor biosynthesis</keyword>
<dbReference type="Pfam" id="PF03454">
    <property type="entry name" value="MoeA_C"/>
    <property type="match status" value="1"/>
</dbReference>
<evidence type="ECO:0000313" key="8">
    <source>
        <dbReference type="Proteomes" id="UP000008493"/>
    </source>
</evidence>
<dbReference type="Gene3D" id="2.170.190.11">
    <property type="entry name" value="Molybdopterin biosynthesis moea protein, domain 3"/>
    <property type="match status" value="1"/>
</dbReference>
<dbReference type="Gene3D" id="2.40.340.10">
    <property type="entry name" value="MoeA, C-terminal, domain IV"/>
    <property type="match status" value="1"/>
</dbReference>
<dbReference type="GO" id="GO:0005829">
    <property type="term" value="C:cytosol"/>
    <property type="evidence" value="ECO:0007669"/>
    <property type="project" value="TreeGrafter"/>
</dbReference>
<dbReference type="SUPFAM" id="SSF63882">
    <property type="entry name" value="MoeA N-terminal region -like"/>
    <property type="match status" value="1"/>
</dbReference>
<dbReference type="InterPro" id="IPR005110">
    <property type="entry name" value="MoeA_linker/N"/>
</dbReference>
<dbReference type="CDD" id="cd00886">
    <property type="entry name" value="MogA_MoaB"/>
    <property type="match status" value="1"/>
</dbReference>
<dbReference type="InterPro" id="IPR008284">
    <property type="entry name" value="MoCF_biosynth_CS"/>
</dbReference>
<reference evidence="8" key="1">
    <citation type="journal article" date="2012" name="Proc. Natl. Acad. Sci. U.S.A.">
        <title>Genome sequence of the button mushroom Agaricus bisporus reveals mechanisms governing adaptation to a humic-rich ecological niche.</title>
        <authorList>
            <person name="Morin E."/>
            <person name="Kohler A."/>
            <person name="Baker A.R."/>
            <person name="Foulongne-Oriol M."/>
            <person name="Lombard V."/>
            <person name="Nagy L.G."/>
            <person name="Ohm R.A."/>
            <person name="Patyshakuliyeva A."/>
            <person name="Brun A."/>
            <person name="Aerts A.L."/>
            <person name="Bailey A.M."/>
            <person name="Billette C."/>
            <person name="Coutinho P.M."/>
            <person name="Deakin G."/>
            <person name="Doddapaneni H."/>
            <person name="Floudas D."/>
            <person name="Grimwood J."/>
            <person name="Hilden K."/>
            <person name="Kuees U."/>
            <person name="LaButti K.M."/>
            <person name="Lapidus A."/>
            <person name="Lindquist E.A."/>
            <person name="Lucas S.M."/>
            <person name="Murat C."/>
            <person name="Riley R.W."/>
            <person name="Salamov A.A."/>
            <person name="Schmutz J."/>
            <person name="Subramanian V."/>
            <person name="Woesten H.A.B."/>
            <person name="Xu J."/>
            <person name="Eastwood D.C."/>
            <person name="Foster G.D."/>
            <person name="Sonnenberg A.S."/>
            <person name="Cullen D."/>
            <person name="de Vries R.P."/>
            <person name="Lundell T."/>
            <person name="Hibbett D.S."/>
            <person name="Henrissat B."/>
            <person name="Burton K.S."/>
            <person name="Kerrigan R.W."/>
            <person name="Challen M.P."/>
            <person name="Grigoriev I.V."/>
            <person name="Martin F."/>
        </authorList>
    </citation>
    <scope>NUCLEOTIDE SEQUENCE [LARGE SCALE GENOMIC DNA]</scope>
    <source>
        <strain evidence="8">JB137-S8 / ATCC MYA-4627 / FGSC 10392</strain>
    </source>
</reference>
<evidence type="ECO:0000313" key="7">
    <source>
        <dbReference type="EMBL" id="EKM79991.1"/>
    </source>
</evidence>
<dbReference type="Gene3D" id="3.90.105.10">
    <property type="entry name" value="Molybdopterin biosynthesis moea protein, domain 2"/>
    <property type="match status" value="1"/>
</dbReference>
<dbReference type="OMA" id="YASHTTT"/>
<proteinExistence type="inferred from homology"/>
<dbReference type="GO" id="GO:0061599">
    <property type="term" value="F:molybdopterin molybdotransferase activity"/>
    <property type="evidence" value="ECO:0007669"/>
    <property type="project" value="TreeGrafter"/>
</dbReference>
<dbReference type="InterPro" id="IPR005111">
    <property type="entry name" value="MoeA_C_domain_IV"/>
</dbReference>
<dbReference type="eggNOG" id="KOG2371">
    <property type="taxonomic scope" value="Eukaryota"/>
</dbReference>
<protein>
    <recommendedName>
        <fullName evidence="6">MoaB/Mog domain-containing protein</fullName>
    </recommendedName>
</protein>
<dbReference type="Gene3D" id="3.40.980.10">
    <property type="entry name" value="MoaB/Mog-like domain"/>
    <property type="match status" value="2"/>
</dbReference>
<feature type="domain" description="MoaB/Mog" evidence="6">
    <location>
        <begin position="1203"/>
        <end position="1352"/>
    </location>
</feature>
<dbReference type="SUPFAM" id="SSF63867">
    <property type="entry name" value="MoeA C-terminal domain-like"/>
    <property type="match status" value="1"/>
</dbReference>
<dbReference type="OrthoDB" id="4349954at2759"/>
<name>K5WWX0_AGABU</name>
<feature type="region of interest" description="Disordered" evidence="5">
    <location>
        <begin position="756"/>
        <end position="782"/>
    </location>
</feature>
<dbReference type="SMART" id="SM00852">
    <property type="entry name" value="MoCF_biosynth"/>
    <property type="match status" value="2"/>
</dbReference>
<dbReference type="InterPro" id="IPR036135">
    <property type="entry name" value="MoeA_linker/N_sf"/>
</dbReference>
<dbReference type="Pfam" id="PF00994">
    <property type="entry name" value="MoCF_biosynth"/>
    <property type="match status" value="2"/>
</dbReference>
<evidence type="ECO:0000256" key="3">
    <source>
        <dbReference type="ARBA" id="ARBA00008339"/>
    </source>
</evidence>
<dbReference type="InterPro" id="IPR036688">
    <property type="entry name" value="MoeA_C_domain_IV_sf"/>
</dbReference>
<dbReference type="STRING" id="597362.K5WWX0"/>
<evidence type="ECO:0000259" key="6">
    <source>
        <dbReference type="SMART" id="SM00852"/>
    </source>
</evidence>
<dbReference type="PANTHER" id="PTHR10192:SF5">
    <property type="entry name" value="GEPHYRIN"/>
    <property type="match status" value="1"/>
</dbReference>
<dbReference type="HOGENOM" id="CLU_253839_0_0_1"/>
<dbReference type="FunFam" id="3.40.980.10:FF:000001">
    <property type="entry name" value="Molybdopterin molybdenumtransferase"/>
    <property type="match status" value="1"/>
</dbReference>
<dbReference type="PANTHER" id="PTHR10192">
    <property type="entry name" value="MOLYBDOPTERIN BIOSYNTHESIS PROTEIN"/>
    <property type="match status" value="1"/>
</dbReference>
<comment type="pathway">
    <text evidence="1">Cofactor biosynthesis; molybdopterin biosynthesis.</text>
</comment>
<dbReference type="CDD" id="cd00887">
    <property type="entry name" value="MoeA"/>
    <property type="match status" value="1"/>
</dbReference>
<dbReference type="InParanoid" id="K5WWX0"/>
<dbReference type="GeneID" id="18831054"/>
<sequence length="1448" mass="156172">MAPGAAINDPFLLSTYSVTKRTSQLSSVYASYQKPSSSSDGFVSVAVQSDGVHVLDVTTLHPIISRTLGPSTTFACAPLTQHKSSKNIHTTYAAIASSPDIESENKGRTLWKWTENLSGPLADHSSSSKNQRETLVVSHLVSGLYDCEELPDRILAISPAGDMTLLTTGLELKTSHPASAEDNRVISVHSFSQSSSSFLKLNSEGAVVVLLVEYGDSIQVEVYSINTNDAITSVVLHKVSITHKDIATASCSSSGILNIISHTGHWNTFSISLSTLVPLSSPIQLKGLSFINSPPPSPLKKGQSQIKAEKSPSVPSLLALTSSHALLASSTPQGDIALLLWDTQYSILLASHLLPIPSSLSPQSSSLDTTLLSPSAAGITAGSQQAILSISQPMSDADGKTSRKTNVYVVPYSIPARSTLANVIGRSNDGAKWLASNELITKDIHESPAEAAKSKLISDIRIAVGQNRPEAANELFTRWEKEQEKDVELNMSFQEEFGYEFVKDILDAVIQPQKSPNPLYSSETVRRLIQKGVVRSAMVAAGLLVSLRMRNDWVFRISSIVVANHSLTSNSTDPDAMQVDSANLSQLPNLRGFLATLLQHRKFTTTQLMLAVRRYLRSAEAITLLIQVLDEWIKKLQAQEAKLLPSKKDIGKNEFGVLVVKEGTEKQKTVSNLPSMDQVNSHFSGCKMRLTRISKILNFLQPVLDASFLVLLQHRPAHEVLRSLKVHIDPEIVALSQTEQLRGLVEGFAKAHEKAIKDAETGKGKNGKASEKEGSTRDWRHLTDDGQTPIYQSIAESAFESFFPFSGHINGALRKIKLAQGEYPRVRCISDTAFKDASADKSGPAIIDILHAHKGFKLASDTTGSTDPFYKIVPDDLDHIRTAVKTWVDQDGGGGGEQSGVDWVITTGGTGFGVRDVTPEAIKVLLDREAPGLVHLLLSASLQHTPLGALSRPVAGTCKNTLIITLPGSPKAVKETLAALFNQDLINHALELIRGGTGENRHILLSVSARHRQSPYELVSFEDAIRLIKDNIQPLETQTLPVDAGLRNHVLAEDIFAPNNTPPRATTSVDGYALRSTDPPAVYQVVSSRNHPIDQPLPSGIIYRINTGGPLPVGTDTVIMVEDTKLVSSFEATDNELEGEEKEVETLVTVPRGENVRAPGSDVRKGDLVLQKGERILSNGGEIGTLAFVGRRETLVYKKPIVAILSTGNEIVDLQAHTTTQEAEWGGIFDTNRPSLRAALEGLGYSVIDLGIVPDKVDDHVAAIQKGIDSADILITTGGTSMGPTDLFKPVIERHFNGTIHFGRVTIKPGKPTTFATIPVAGGVAKPLFALPGNPASALVTFHIFVLPALRKLAGWPSNMLELPRVSAELQSPMSLDPRTEFHRAVLRIEKGDLKAYSTGGQRSSRVASLAGANGFVVVPPLGSNAVRQLEVGAKVDVMVIGEIQSVL</sequence>
<evidence type="ECO:0000256" key="5">
    <source>
        <dbReference type="SAM" id="MobiDB-lite"/>
    </source>
</evidence>
<accession>K5WWX0</accession>
<dbReference type="RefSeq" id="XP_007328989.1">
    <property type="nucleotide sequence ID" value="XM_007328927.1"/>
</dbReference>